<dbReference type="VEuPathDB" id="CryptoDB:Cvel_23205"/>
<gene>
    <name evidence="3" type="ORF">Cvel_23205</name>
</gene>
<evidence type="ECO:0000313" key="3">
    <source>
        <dbReference type="EMBL" id="CEM33631.1"/>
    </source>
</evidence>
<dbReference type="GO" id="GO:0071949">
    <property type="term" value="F:FAD binding"/>
    <property type="evidence" value="ECO:0007669"/>
    <property type="project" value="InterPro"/>
</dbReference>
<dbReference type="EMBL" id="CDMZ01001508">
    <property type="protein sequence ID" value="CEM33631.1"/>
    <property type="molecule type" value="Genomic_DNA"/>
</dbReference>
<dbReference type="InterPro" id="IPR036188">
    <property type="entry name" value="FAD/NAD-bd_sf"/>
</dbReference>
<dbReference type="PANTHER" id="PTHR42685">
    <property type="entry name" value="GERANYLGERANYL DIPHOSPHATE REDUCTASE"/>
    <property type="match status" value="1"/>
</dbReference>
<dbReference type="InterPro" id="IPR050407">
    <property type="entry name" value="Geranylgeranyl_reductase"/>
</dbReference>
<keyword evidence="1" id="KW-0812">Transmembrane</keyword>
<feature type="domain" description="FAD-binding" evidence="2">
    <location>
        <begin position="61"/>
        <end position="239"/>
    </location>
</feature>
<keyword evidence="1" id="KW-1133">Transmembrane helix</keyword>
<reference evidence="3" key="1">
    <citation type="submission" date="2014-11" db="EMBL/GenBank/DDBJ databases">
        <authorList>
            <person name="Otto D Thomas"/>
            <person name="Naeem Raeece"/>
        </authorList>
    </citation>
    <scope>NUCLEOTIDE SEQUENCE</scope>
</reference>
<name>A0A0G4GSL0_9ALVE</name>
<dbReference type="AlphaFoldDB" id="A0A0G4GSL0"/>
<proteinExistence type="predicted"/>
<protein>
    <recommendedName>
        <fullName evidence="2">FAD-binding domain-containing protein</fullName>
    </recommendedName>
</protein>
<evidence type="ECO:0000259" key="2">
    <source>
        <dbReference type="Pfam" id="PF01494"/>
    </source>
</evidence>
<dbReference type="InterPro" id="IPR002938">
    <property type="entry name" value="FAD-bd"/>
</dbReference>
<sequence length="538" mass="57746">MLSFLQQTRERVSFSCPSSLALGIGGGVAVVASVWLVGSRLLKARKRQEHAKWTLPEDAHDVLIVGGGPAGSTTAFFLSSLQKGWRVAVLERKHFPREKYCGDAWCHGALEIMDEMGVLEKLKARGDAVLEVRRGGFVSPSGFECVGGPYGSVSGVKTAAIKRKVADEALIRRAEEVGASLFEGADVQSASLVKGTGGEGHLWHVSCADGRTFRGRLLIICDGSTSYLAQKLGLVKGESQACCSHQYFRGCRPFMDNADGVMFFSKNLLPGYSALFKHADGSTYLGTYILPGGRATSRAIPVIEDQLMNFYPPVAEAFGHGMSKKSEESLTKMETAETVADTEAPTTAASGSLPKRDFARKVAPIRIGGVDKSTAKQTLIVGDAAGMVDPLTGEGIHTAMIAGKMAAAVVASMLEKRDFSEEAAFVFHQKWTRAFGFDFAASSVLARVLFLLPEAVDAMALVGQRKGQEFLDFFGHVMTGVESKSRLFTRLDYGLPIAAETLRQIFKQRVRPVLPAVLGGGDKPKGRLPDVSLVSTKG</sequence>
<feature type="transmembrane region" description="Helical" evidence="1">
    <location>
        <begin position="20"/>
        <end position="38"/>
    </location>
</feature>
<dbReference type="PRINTS" id="PR00420">
    <property type="entry name" value="RNGMNOXGNASE"/>
</dbReference>
<organism evidence="3">
    <name type="scientific">Chromera velia CCMP2878</name>
    <dbReference type="NCBI Taxonomy" id="1169474"/>
    <lineage>
        <taxon>Eukaryota</taxon>
        <taxon>Sar</taxon>
        <taxon>Alveolata</taxon>
        <taxon>Colpodellida</taxon>
        <taxon>Chromeraceae</taxon>
        <taxon>Chromera</taxon>
    </lineage>
</organism>
<dbReference type="Pfam" id="PF01494">
    <property type="entry name" value="FAD_binding_3"/>
    <property type="match status" value="1"/>
</dbReference>
<dbReference type="SUPFAM" id="SSF51905">
    <property type="entry name" value="FAD/NAD(P)-binding domain"/>
    <property type="match status" value="1"/>
</dbReference>
<dbReference type="Gene3D" id="3.50.50.60">
    <property type="entry name" value="FAD/NAD(P)-binding domain"/>
    <property type="match status" value="1"/>
</dbReference>
<dbReference type="PhylomeDB" id="A0A0G4GSL0"/>
<evidence type="ECO:0000256" key="1">
    <source>
        <dbReference type="SAM" id="Phobius"/>
    </source>
</evidence>
<dbReference type="PANTHER" id="PTHR42685:SF22">
    <property type="entry name" value="CONDITIONED MEDIUM FACTOR RECEPTOR 1"/>
    <property type="match status" value="1"/>
</dbReference>
<keyword evidence="1" id="KW-0472">Membrane</keyword>
<accession>A0A0G4GSL0</accession>